<evidence type="ECO:0000259" key="1">
    <source>
        <dbReference type="Pfam" id="PF08241"/>
    </source>
</evidence>
<dbReference type="GO" id="GO:0008757">
    <property type="term" value="F:S-adenosylmethionine-dependent methyltransferase activity"/>
    <property type="evidence" value="ECO:0007669"/>
    <property type="project" value="InterPro"/>
</dbReference>
<dbReference type="InterPro" id="IPR029063">
    <property type="entry name" value="SAM-dependent_MTases_sf"/>
</dbReference>
<comment type="caution">
    <text evidence="2">The sequence shown here is derived from an EMBL/GenBank/DDBJ whole genome shotgun (WGS) entry which is preliminary data.</text>
</comment>
<dbReference type="SUPFAM" id="SSF53335">
    <property type="entry name" value="S-adenosyl-L-methionine-dependent methyltransferases"/>
    <property type="match status" value="1"/>
</dbReference>
<dbReference type="EMBL" id="LELK01000001">
    <property type="protein sequence ID" value="KMM38504.1"/>
    <property type="molecule type" value="Genomic_DNA"/>
</dbReference>
<dbReference type="Pfam" id="PF08241">
    <property type="entry name" value="Methyltransf_11"/>
    <property type="match status" value="1"/>
</dbReference>
<evidence type="ECO:0000313" key="2">
    <source>
        <dbReference type="EMBL" id="KMM38504.1"/>
    </source>
</evidence>
<dbReference type="OrthoDB" id="9795864at2"/>
<dbReference type="InterPro" id="IPR013216">
    <property type="entry name" value="Methyltransf_11"/>
</dbReference>
<organism evidence="2 3">
    <name type="scientific">Guptibacillus hwajinpoensis</name>
    <dbReference type="NCBI Taxonomy" id="208199"/>
    <lineage>
        <taxon>Bacteria</taxon>
        <taxon>Bacillati</taxon>
        <taxon>Bacillota</taxon>
        <taxon>Bacilli</taxon>
        <taxon>Bacillales</taxon>
        <taxon>Guptibacillaceae</taxon>
        <taxon>Guptibacillus</taxon>
    </lineage>
</organism>
<dbReference type="Proteomes" id="UP000035996">
    <property type="component" value="Unassembled WGS sequence"/>
</dbReference>
<sequence length="258" mass="29416">MDTDAQFMDYLKDVDHDFTGWDFSFITGTGRMQTQLLPWSYGSIAKTAIQQSKIMLDMGTGGGEFLSLLRPLPDHVYATEGYEPNVAIAKKRLEPLGVKVIEFVDDAILPFDNGQFDLILNQHESYSAIELHRISSSGGNIITQQVGWTDCYQINDKLGVPLNEDPLNEDFQNWCLEKALEELEGSGFKILESSEAFPVQRFYDIGALAYYLKAIPWQIPDFSIQGYMNELYNVHCMIKEKGYFDVNQHRFLIKAEAR</sequence>
<keyword evidence="2" id="KW-0808">Transferase</keyword>
<keyword evidence="2" id="KW-0489">Methyltransferase</keyword>
<dbReference type="AlphaFoldDB" id="A0A0J6D2I0"/>
<reference evidence="2" key="1">
    <citation type="submission" date="2015-06" db="EMBL/GenBank/DDBJ databases">
        <authorList>
            <person name="Liu B."/>
            <person name="Wang J."/>
            <person name="Zhu Y."/>
            <person name="Liu G."/>
            <person name="Chen Q."/>
            <person name="Zheng C."/>
            <person name="Che J."/>
            <person name="Ge C."/>
            <person name="Shi H."/>
            <person name="Pan Z."/>
            <person name="Liu X."/>
        </authorList>
    </citation>
    <scope>NUCLEOTIDE SEQUENCE [LARGE SCALE GENOMIC DNA]</scope>
    <source>
        <strain evidence="2">DSM 16346</strain>
    </source>
</reference>
<name>A0A0J6D2I0_9BACL</name>
<proteinExistence type="predicted"/>
<evidence type="ECO:0000313" key="3">
    <source>
        <dbReference type="Proteomes" id="UP000035996"/>
    </source>
</evidence>
<dbReference type="InterPro" id="IPR052939">
    <property type="entry name" value="23S_rRNA_MeTrnsfrase_RlmA"/>
</dbReference>
<dbReference type="STRING" id="157733.AB986_04185"/>
<dbReference type="PATRIC" id="fig|157733.3.peg.3067"/>
<gene>
    <name evidence="2" type="ORF">AB986_04185</name>
</gene>
<feature type="domain" description="Methyltransferase type 11" evidence="1">
    <location>
        <begin position="56"/>
        <end position="123"/>
    </location>
</feature>
<dbReference type="PANTHER" id="PTHR43460">
    <property type="entry name" value="METHYLTRANSFERASE"/>
    <property type="match status" value="1"/>
</dbReference>
<dbReference type="Gene3D" id="3.40.50.150">
    <property type="entry name" value="Vaccinia Virus protein VP39"/>
    <property type="match status" value="1"/>
</dbReference>
<dbReference type="RefSeq" id="WP_048309620.1">
    <property type="nucleotide sequence ID" value="NZ_CP119526.1"/>
</dbReference>
<protein>
    <submittedName>
        <fullName evidence="2">SAM-dependent methyltransferase</fullName>
    </submittedName>
</protein>
<accession>A0A0J6D2I0</accession>
<keyword evidence="3" id="KW-1185">Reference proteome</keyword>
<dbReference type="GO" id="GO:0032259">
    <property type="term" value="P:methylation"/>
    <property type="evidence" value="ECO:0007669"/>
    <property type="project" value="UniProtKB-KW"/>
</dbReference>
<dbReference type="CDD" id="cd02440">
    <property type="entry name" value="AdoMet_MTases"/>
    <property type="match status" value="1"/>
</dbReference>
<dbReference type="PANTHER" id="PTHR43460:SF1">
    <property type="entry name" value="METHYLTRANSFERASE TYPE 11 DOMAIN-CONTAINING PROTEIN"/>
    <property type="match status" value="1"/>
</dbReference>